<accession>A0A0J6FP37</accession>
<reference evidence="3" key="3">
    <citation type="journal article" date="2010" name="Genome Res.">
        <title>Population genomic sequencing of Coccidioides fungi reveals recent hybridization and transposon control.</title>
        <authorList>
            <person name="Neafsey D.E."/>
            <person name="Barker B.M."/>
            <person name="Sharpton T.J."/>
            <person name="Stajich J.E."/>
            <person name="Park D.J."/>
            <person name="Whiston E."/>
            <person name="Hung C.-Y."/>
            <person name="McMahan C."/>
            <person name="White J."/>
            <person name="Sykes S."/>
            <person name="Heiman D."/>
            <person name="Young S."/>
            <person name="Zeng Q."/>
            <person name="Abouelleil A."/>
            <person name="Aftuck L."/>
            <person name="Bessette D."/>
            <person name="Brown A."/>
            <person name="FitzGerald M."/>
            <person name="Lui A."/>
            <person name="Macdonald J.P."/>
            <person name="Priest M."/>
            <person name="Orbach M.J."/>
            <person name="Galgiani J.N."/>
            <person name="Kirkland T.N."/>
            <person name="Cole G.T."/>
            <person name="Birren B.W."/>
            <person name="Henn M.R."/>
            <person name="Taylor J.W."/>
            <person name="Rounsley S.D."/>
        </authorList>
    </citation>
    <scope>NUCLEOTIDE SEQUENCE [LARGE SCALE GENOMIC DNA]</scope>
    <source>
        <strain evidence="3">RMSCC 3488</strain>
    </source>
</reference>
<evidence type="ECO:0000256" key="1">
    <source>
        <dbReference type="SAM" id="MobiDB-lite"/>
    </source>
</evidence>
<feature type="region of interest" description="Disordered" evidence="1">
    <location>
        <begin position="281"/>
        <end position="310"/>
    </location>
</feature>
<gene>
    <name evidence="2" type="ORF">CPAG_07507</name>
</gene>
<sequence>MGKHDRAGWRQSVFVHLAMLGLTGHKKQQYPERNCFQEQLDHHNHSKAYPIFYRCKWLLQLPTDNAATVPRAPAHRVPHLRTNCCLSSYPHAVPVRLAISPDRHLDNPIDLEENIDQGNDTEPFSEDQEGPLLDGHAQRKSYSGPGDGKDSEAKPARDLERELQAQSQSHLGSARPSPSPEATNGSGGCLGGARSDHQLVVLSLPTVPAELVANVSGDGQPNGTCGAGSSSLVAPLIKPQVLISSYIERLGDGRLEFLVWEPIWRSEDDIVRVSPEELNIGYATRGRKQERSPAAEPRRSPGLEKKQRSN</sequence>
<dbReference type="VEuPathDB" id="FungiDB:CPAG_07507"/>
<dbReference type="Proteomes" id="UP000054567">
    <property type="component" value="Unassembled WGS sequence"/>
</dbReference>
<feature type="compositionally biased region" description="Basic and acidic residues" evidence="1">
    <location>
        <begin position="147"/>
        <end position="163"/>
    </location>
</feature>
<dbReference type="OrthoDB" id="4186102at2759"/>
<reference evidence="3" key="2">
    <citation type="journal article" date="2009" name="Genome Res.">
        <title>Comparative genomic analyses of the human fungal pathogens Coccidioides and their relatives.</title>
        <authorList>
            <person name="Sharpton T.J."/>
            <person name="Stajich J.E."/>
            <person name="Rounsley S.D."/>
            <person name="Gardner M.J."/>
            <person name="Wortman J.R."/>
            <person name="Jordar V.S."/>
            <person name="Maiti R."/>
            <person name="Kodira C.D."/>
            <person name="Neafsey D.E."/>
            <person name="Zeng Q."/>
            <person name="Hung C.-Y."/>
            <person name="McMahan C."/>
            <person name="Muszewska A."/>
            <person name="Grynberg M."/>
            <person name="Mandel M.A."/>
            <person name="Kellner E.M."/>
            <person name="Barker B.M."/>
            <person name="Galgiani J.N."/>
            <person name="Orbach M.J."/>
            <person name="Kirkland T.N."/>
            <person name="Cole G.T."/>
            <person name="Henn M.R."/>
            <person name="Birren B.W."/>
            <person name="Taylor J.W."/>
        </authorList>
    </citation>
    <scope>NUCLEOTIDE SEQUENCE [LARGE SCALE GENOMIC DNA]</scope>
    <source>
        <strain evidence="3">RMSCC 3488</strain>
    </source>
</reference>
<reference evidence="2 3" key="1">
    <citation type="submission" date="2007-06" db="EMBL/GenBank/DDBJ databases">
        <title>The Genome Sequence of Coccidioides posadasii RMSCC_3488.</title>
        <authorList>
            <consortium name="Coccidioides Genome Resources Consortium"/>
            <consortium name="The Broad Institute Genome Sequencing Platform"/>
            <person name="Henn M.R."/>
            <person name="Sykes S."/>
            <person name="Young S."/>
            <person name="Jaffe D."/>
            <person name="Berlin A."/>
            <person name="Alvarez P."/>
            <person name="Butler J."/>
            <person name="Gnerre S."/>
            <person name="Grabherr M."/>
            <person name="Mauceli E."/>
            <person name="Brockman W."/>
            <person name="Kodira C."/>
            <person name="Alvarado L."/>
            <person name="Zeng Q."/>
            <person name="Crawford M."/>
            <person name="Antoine C."/>
            <person name="Devon K."/>
            <person name="Galgiani J."/>
            <person name="Orsborn K."/>
            <person name="Lewis M.L."/>
            <person name="Nusbaum C."/>
            <person name="Galagan J."/>
            <person name="Birren B."/>
        </authorList>
    </citation>
    <scope>NUCLEOTIDE SEQUENCE [LARGE SCALE GENOMIC DNA]</scope>
    <source>
        <strain evidence="2 3">RMSCC 3488</strain>
    </source>
</reference>
<name>A0A0J6FP37_COCPO</name>
<feature type="region of interest" description="Disordered" evidence="1">
    <location>
        <begin position="108"/>
        <end position="192"/>
    </location>
</feature>
<evidence type="ECO:0000313" key="3">
    <source>
        <dbReference type="Proteomes" id="UP000054567"/>
    </source>
</evidence>
<proteinExistence type="predicted"/>
<protein>
    <submittedName>
        <fullName evidence="2">Uncharacterized protein</fullName>
    </submittedName>
</protein>
<evidence type="ECO:0000313" key="2">
    <source>
        <dbReference type="EMBL" id="KMM71200.1"/>
    </source>
</evidence>
<dbReference type="AlphaFoldDB" id="A0A0J6FP37"/>
<organism evidence="2 3">
    <name type="scientific">Coccidioides posadasii RMSCC 3488</name>
    <dbReference type="NCBI Taxonomy" id="454284"/>
    <lineage>
        <taxon>Eukaryota</taxon>
        <taxon>Fungi</taxon>
        <taxon>Dikarya</taxon>
        <taxon>Ascomycota</taxon>
        <taxon>Pezizomycotina</taxon>
        <taxon>Eurotiomycetes</taxon>
        <taxon>Eurotiomycetidae</taxon>
        <taxon>Onygenales</taxon>
        <taxon>Onygenaceae</taxon>
        <taxon>Coccidioides</taxon>
    </lineage>
</organism>
<dbReference type="EMBL" id="DS268113">
    <property type="protein sequence ID" value="KMM71200.1"/>
    <property type="molecule type" value="Genomic_DNA"/>
</dbReference>
<feature type="compositionally biased region" description="Basic and acidic residues" evidence="1">
    <location>
        <begin position="287"/>
        <end position="310"/>
    </location>
</feature>